<dbReference type="GO" id="GO:0051233">
    <property type="term" value="C:spindle midzone"/>
    <property type="evidence" value="ECO:0007669"/>
    <property type="project" value="UniProtKB-ARBA"/>
</dbReference>
<feature type="binding site" evidence="11 13">
    <location>
        <position position="91"/>
    </location>
    <ligand>
        <name>ATP</name>
        <dbReference type="ChEBI" id="CHEBI:30616"/>
    </ligand>
</feature>
<dbReference type="Gene3D" id="1.10.510.10">
    <property type="entry name" value="Transferase(Phosphotransferase) domain 1"/>
    <property type="match status" value="1"/>
</dbReference>
<evidence type="ECO:0000256" key="3">
    <source>
        <dbReference type="ARBA" id="ARBA00022527"/>
    </source>
</evidence>
<dbReference type="GO" id="GO:0032133">
    <property type="term" value="C:chromosome passenger complex"/>
    <property type="evidence" value="ECO:0007669"/>
    <property type="project" value="UniProtKB-ARBA"/>
</dbReference>
<keyword evidence="20" id="KW-1185">Reference proteome</keyword>
<dbReference type="GO" id="GO:1902115">
    <property type="term" value="P:regulation of organelle assembly"/>
    <property type="evidence" value="ECO:0007669"/>
    <property type="project" value="UniProtKB-ARBA"/>
</dbReference>
<reference evidence="19" key="2">
    <citation type="submission" date="2013-07" db="EMBL/GenBank/DDBJ databases">
        <authorList>
            <consortium name="The Broad Institute Genome Sequencing Platform"/>
            <person name="Cuomo C."/>
            <person name="Litvintseva A."/>
            <person name="Chen Y."/>
            <person name="Heitman J."/>
            <person name="Sun S."/>
            <person name="Springer D."/>
            <person name="Dromer F."/>
            <person name="Young S.K."/>
            <person name="Zeng Q."/>
            <person name="Gargeya S."/>
            <person name="Fitzgerald M."/>
            <person name="Abouelleil A."/>
            <person name="Alvarado L."/>
            <person name="Berlin A.M."/>
            <person name="Chapman S.B."/>
            <person name="Dewar J."/>
            <person name="Goldberg J."/>
            <person name="Griggs A."/>
            <person name="Gujja S."/>
            <person name="Hansen M."/>
            <person name="Howarth C."/>
            <person name="Imamovic A."/>
            <person name="Larimer J."/>
            <person name="McCowan C."/>
            <person name="Murphy C."/>
            <person name="Pearson M."/>
            <person name="Priest M."/>
            <person name="Roberts A."/>
            <person name="Saif S."/>
            <person name="Shea T."/>
            <person name="Sykes S."/>
            <person name="Wortman J."/>
            <person name="Nusbaum C."/>
            <person name="Birren B."/>
        </authorList>
    </citation>
    <scope>NUCLEOTIDE SEQUENCE</scope>
    <source>
        <strain evidence="19">CBS 10118</strain>
    </source>
</reference>
<dbReference type="PROSITE" id="PS00108">
    <property type="entry name" value="PROTEIN_KINASE_ST"/>
    <property type="match status" value="1"/>
</dbReference>
<evidence type="ECO:0000256" key="10">
    <source>
        <dbReference type="PIRSR" id="PIRSR630616-1"/>
    </source>
</evidence>
<evidence type="ECO:0000256" key="15">
    <source>
        <dbReference type="RuleBase" id="RU367134"/>
    </source>
</evidence>
<dbReference type="OrthoDB" id="377346at2759"/>
<comment type="catalytic activity">
    <reaction evidence="8 15">
        <text>L-threonyl-[protein] + ATP = O-phospho-L-threonyl-[protein] + ADP + H(+)</text>
        <dbReference type="Rhea" id="RHEA:46608"/>
        <dbReference type="Rhea" id="RHEA-COMP:11060"/>
        <dbReference type="Rhea" id="RHEA-COMP:11605"/>
        <dbReference type="ChEBI" id="CHEBI:15378"/>
        <dbReference type="ChEBI" id="CHEBI:30013"/>
        <dbReference type="ChEBI" id="CHEBI:30616"/>
        <dbReference type="ChEBI" id="CHEBI:61977"/>
        <dbReference type="ChEBI" id="CHEBI:456216"/>
        <dbReference type="EC" id="2.7.11.1"/>
    </reaction>
</comment>
<evidence type="ECO:0000256" key="2">
    <source>
        <dbReference type="ARBA" id="ARBA00021157"/>
    </source>
</evidence>
<reference evidence="18" key="3">
    <citation type="submission" date="2014-01" db="EMBL/GenBank/DDBJ databases">
        <title>Evolution of pathogenesis and genome organization in the Tremellales.</title>
        <authorList>
            <person name="Cuomo C."/>
            <person name="Litvintseva A."/>
            <person name="Heitman J."/>
            <person name="Chen Y."/>
            <person name="Sun S."/>
            <person name="Springer D."/>
            <person name="Dromer F."/>
            <person name="Young S."/>
            <person name="Zeng Q."/>
            <person name="Chapman S."/>
            <person name="Gujja S."/>
            <person name="Saif S."/>
            <person name="Birren B."/>
        </authorList>
    </citation>
    <scope>NUCLEOTIDE SEQUENCE</scope>
    <source>
        <strain evidence="18">CBS 10118</strain>
    </source>
</reference>
<evidence type="ECO:0000256" key="5">
    <source>
        <dbReference type="ARBA" id="ARBA00022741"/>
    </source>
</evidence>
<dbReference type="EMBL" id="CP144542">
    <property type="protein sequence ID" value="WVW82450.1"/>
    <property type="molecule type" value="Genomic_DNA"/>
</dbReference>
<evidence type="ECO:0000256" key="4">
    <source>
        <dbReference type="ARBA" id="ARBA00022679"/>
    </source>
</evidence>
<evidence type="ECO:0000256" key="13">
    <source>
        <dbReference type="PROSITE-ProRule" id="PRU10141"/>
    </source>
</evidence>
<dbReference type="EMBL" id="KI894019">
    <property type="protein sequence ID" value="OCF28308.1"/>
    <property type="molecule type" value="Genomic_DNA"/>
</dbReference>
<dbReference type="GO" id="GO:0045143">
    <property type="term" value="P:homologous chromosome segregation"/>
    <property type="evidence" value="ECO:0007669"/>
    <property type="project" value="UniProtKB-ARBA"/>
</dbReference>
<evidence type="ECO:0000259" key="17">
    <source>
        <dbReference type="PROSITE" id="PS50011"/>
    </source>
</evidence>
<evidence type="ECO:0000256" key="1">
    <source>
        <dbReference type="ARBA" id="ARBA00012513"/>
    </source>
</evidence>
<feature type="active site" description="Proton acceptor" evidence="10">
    <location>
        <position position="185"/>
    </location>
</feature>
<accession>A0A1B9GBB6</accession>
<feature type="cross-link" description="Glycyl lysine isopeptide (Lys-Gly) (interchain with G-Cter in SUMO2)" evidence="12">
    <location>
        <position position="187"/>
    </location>
</feature>
<dbReference type="GO" id="GO:0044779">
    <property type="term" value="P:meiotic spindle checkpoint signaling"/>
    <property type="evidence" value="ECO:0007669"/>
    <property type="project" value="UniProtKB-ARBA"/>
</dbReference>
<dbReference type="PROSITE" id="PS00107">
    <property type="entry name" value="PROTEIN_KINASE_ATP"/>
    <property type="match status" value="1"/>
</dbReference>
<dbReference type="GO" id="GO:0090266">
    <property type="term" value="P:regulation of mitotic cell cycle spindle assembly checkpoint"/>
    <property type="evidence" value="ECO:0007669"/>
    <property type="project" value="UniProtKB-ARBA"/>
</dbReference>
<dbReference type="FunFam" id="3.30.200.20:FF:000042">
    <property type="entry name" value="Aurora kinase A"/>
    <property type="match status" value="1"/>
</dbReference>
<dbReference type="GO" id="GO:0004674">
    <property type="term" value="F:protein serine/threonine kinase activity"/>
    <property type="evidence" value="ECO:0007669"/>
    <property type="project" value="UniProtKB-KW"/>
</dbReference>
<dbReference type="InterPro" id="IPR008271">
    <property type="entry name" value="Ser/Thr_kinase_AS"/>
</dbReference>
<dbReference type="AlphaFoldDB" id="A0A1B9GBB6"/>
<keyword evidence="4 15" id="KW-0808">Transferase</keyword>
<evidence type="ECO:0000313" key="20">
    <source>
        <dbReference type="Proteomes" id="UP000092730"/>
    </source>
</evidence>
<evidence type="ECO:0000256" key="6">
    <source>
        <dbReference type="ARBA" id="ARBA00022777"/>
    </source>
</evidence>
<reference evidence="19" key="4">
    <citation type="submission" date="2024-02" db="EMBL/GenBank/DDBJ databases">
        <title>Comparative genomics of Cryptococcus and Kwoniella reveals pathogenesis evolution and contrasting modes of karyotype evolution via chromosome fusion or intercentromeric recombination.</title>
        <authorList>
            <person name="Coelho M.A."/>
            <person name="David-Palma M."/>
            <person name="Shea T."/>
            <person name="Bowers K."/>
            <person name="McGinley-Smith S."/>
            <person name="Mohammad A.W."/>
            <person name="Gnirke A."/>
            <person name="Yurkov A.M."/>
            <person name="Nowrousian M."/>
            <person name="Sun S."/>
            <person name="Cuomo C.A."/>
            <person name="Heitman J."/>
        </authorList>
    </citation>
    <scope>NUCLEOTIDE SEQUENCE</scope>
    <source>
        <strain evidence="19">CBS 10118</strain>
    </source>
</reference>
<dbReference type="GO" id="GO:0000819">
    <property type="term" value="P:sister chromatid segregation"/>
    <property type="evidence" value="ECO:0007669"/>
    <property type="project" value="UniProtKB-ARBA"/>
</dbReference>
<feature type="binding site" evidence="11">
    <location>
        <begin position="140"/>
        <end position="142"/>
    </location>
    <ligand>
        <name>ATP</name>
        <dbReference type="ChEBI" id="CHEBI:30616"/>
    </ligand>
</feature>
<feature type="domain" description="Protein kinase" evidence="17">
    <location>
        <begin position="60"/>
        <end position="316"/>
    </location>
</feature>
<dbReference type="Proteomes" id="UP000092730">
    <property type="component" value="Chromosome 2"/>
</dbReference>
<dbReference type="FunFam" id="1.10.510.10:FF:000235">
    <property type="entry name" value="Serine/threonine-protein kinase ark1"/>
    <property type="match status" value="1"/>
</dbReference>
<reference evidence="18" key="1">
    <citation type="submission" date="2013-07" db="EMBL/GenBank/DDBJ databases">
        <title>The Genome Sequence of Cryptococcus bestiolae CBS10118.</title>
        <authorList>
            <consortium name="The Broad Institute Genome Sequencing Platform"/>
            <person name="Cuomo C."/>
            <person name="Litvintseva A."/>
            <person name="Chen Y."/>
            <person name="Heitman J."/>
            <person name="Sun S."/>
            <person name="Springer D."/>
            <person name="Dromer F."/>
            <person name="Young S.K."/>
            <person name="Zeng Q."/>
            <person name="Gargeya S."/>
            <person name="Fitzgerald M."/>
            <person name="Abouelleil A."/>
            <person name="Alvarado L."/>
            <person name="Berlin A.M."/>
            <person name="Chapman S.B."/>
            <person name="Dewar J."/>
            <person name="Goldberg J."/>
            <person name="Griggs A."/>
            <person name="Gujja S."/>
            <person name="Hansen M."/>
            <person name="Howarth C."/>
            <person name="Imamovic A."/>
            <person name="Larimer J."/>
            <person name="McCowan C."/>
            <person name="Murphy C."/>
            <person name="Pearson M."/>
            <person name="Priest M."/>
            <person name="Roberts A."/>
            <person name="Saif S."/>
            <person name="Shea T."/>
            <person name="Sykes S."/>
            <person name="Wortman J."/>
            <person name="Nusbaum C."/>
            <person name="Birren B."/>
        </authorList>
    </citation>
    <scope>NUCLEOTIDE SEQUENCE [LARGE SCALE GENOMIC DNA]</scope>
    <source>
        <strain evidence="18">CBS 10118</strain>
    </source>
</reference>
<evidence type="ECO:0000256" key="7">
    <source>
        <dbReference type="ARBA" id="ARBA00022840"/>
    </source>
</evidence>
<evidence type="ECO:0000256" key="9">
    <source>
        <dbReference type="ARBA" id="ARBA00048679"/>
    </source>
</evidence>
<evidence type="ECO:0000313" key="19">
    <source>
        <dbReference type="EMBL" id="WVW82450.1"/>
    </source>
</evidence>
<evidence type="ECO:0000313" key="18">
    <source>
        <dbReference type="EMBL" id="OCF28308.1"/>
    </source>
</evidence>
<dbReference type="Pfam" id="PF00069">
    <property type="entry name" value="Pkinase"/>
    <property type="match status" value="1"/>
</dbReference>
<dbReference type="KEGG" id="kbi:30207563"/>
<organism evidence="18">
    <name type="scientific">Kwoniella bestiolae CBS 10118</name>
    <dbReference type="NCBI Taxonomy" id="1296100"/>
    <lineage>
        <taxon>Eukaryota</taxon>
        <taxon>Fungi</taxon>
        <taxon>Dikarya</taxon>
        <taxon>Basidiomycota</taxon>
        <taxon>Agaricomycotina</taxon>
        <taxon>Tremellomycetes</taxon>
        <taxon>Tremellales</taxon>
        <taxon>Cryptococcaceae</taxon>
        <taxon>Kwoniella</taxon>
    </lineage>
</organism>
<dbReference type="GeneID" id="30207563"/>
<feature type="region of interest" description="Disordered" evidence="16">
    <location>
        <begin position="1"/>
        <end position="24"/>
    </location>
</feature>
<dbReference type="InterPro" id="IPR030616">
    <property type="entry name" value="Aur-like"/>
</dbReference>
<dbReference type="GO" id="GO:0032465">
    <property type="term" value="P:regulation of cytokinesis"/>
    <property type="evidence" value="ECO:0007669"/>
    <property type="project" value="UniProtKB-ARBA"/>
</dbReference>
<feature type="binding site" evidence="11">
    <location>
        <position position="203"/>
    </location>
    <ligand>
        <name>ATP</name>
        <dbReference type="ChEBI" id="CHEBI:30616"/>
    </ligand>
</feature>
<dbReference type="SMART" id="SM00220">
    <property type="entry name" value="S_TKc"/>
    <property type="match status" value="1"/>
</dbReference>
<feature type="compositionally biased region" description="Basic and acidic residues" evidence="16">
    <location>
        <begin position="1"/>
        <end position="11"/>
    </location>
</feature>
<comment type="similarity">
    <text evidence="15">Belongs to the protein kinase superfamily. Ser/Thr protein kinase family. Aurora subfamily.</text>
</comment>
<keyword evidence="3 14" id="KW-0723">Serine/threonine-protein kinase</keyword>
<comment type="catalytic activity">
    <reaction evidence="9 15">
        <text>L-seryl-[protein] + ATP = O-phospho-L-seryl-[protein] + ADP + H(+)</text>
        <dbReference type="Rhea" id="RHEA:17989"/>
        <dbReference type="Rhea" id="RHEA-COMP:9863"/>
        <dbReference type="Rhea" id="RHEA-COMP:11604"/>
        <dbReference type="ChEBI" id="CHEBI:15378"/>
        <dbReference type="ChEBI" id="CHEBI:29999"/>
        <dbReference type="ChEBI" id="CHEBI:30616"/>
        <dbReference type="ChEBI" id="CHEBI:83421"/>
        <dbReference type="ChEBI" id="CHEBI:456216"/>
        <dbReference type="EC" id="2.7.11.1"/>
    </reaction>
</comment>
<dbReference type="VEuPathDB" id="FungiDB:I302_03164"/>
<dbReference type="GO" id="GO:0072479">
    <property type="term" value="P:response to mitotic cell cycle spindle assembly checkpoint signaling"/>
    <property type="evidence" value="ECO:0007669"/>
    <property type="project" value="UniProtKB-ARBA"/>
</dbReference>
<dbReference type="CDD" id="cd14007">
    <property type="entry name" value="STKc_Aurora"/>
    <property type="match status" value="1"/>
</dbReference>
<gene>
    <name evidence="18" type="ORF">I302_03164</name>
    <name evidence="19" type="ORF">I302_104460</name>
</gene>
<dbReference type="STRING" id="1296100.A0A1B9GBB6"/>
<dbReference type="GO" id="GO:0008608">
    <property type="term" value="P:attachment of spindle microtubules to kinetochore"/>
    <property type="evidence" value="ECO:0007669"/>
    <property type="project" value="UniProtKB-ARBA"/>
</dbReference>
<evidence type="ECO:0000256" key="8">
    <source>
        <dbReference type="ARBA" id="ARBA00047899"/>
    </source>
</evidence>
<protein>
    <recommendedName>
        <fullName evidence="2 15">Aurora kinase</fullName>
        <ecNumber evidence="1 15">2.7.11.1</ecNumber>
    </recommendedName>
</protein>
<dbReference type="SUPFAM" id="SSF56112">
    <property type="entry name" value="Protein kinase-like (PK-like)"/>
    <property type="match status" value="1"/>
</dbReference>
<dbReference type="PROSITE" id="PS50011">
    <property type="entry name" value="PROTEIN_KINASE_DOM"/>
    <property type="match status" value="1"/>
</dbReference>
<keyword evidence="5 11" id="KW-0547">Nucleotide-binding</keyword>
<dbReference type="InterPro" id="IPR000719">
    <property type="entry name" value="Prot_kinase_dom"/>
</dbReference>
<evidence type="ECO:0000256" key="14">
    <source>
        <dbReference type="RuleBase" id="RU000304"/>
    </source>
</evidence>
<dbReference type="EC" id="2.7.11.1" evidence="1 15"/>
<evidence type="ECO:0000256" key="16">
    <source>
        <dbReference type="SAM" id="MobiDB-lite"/>
    </source>
</evidence>
<dbReference type="GO" id="GO:0000776">
    <property type="term" value="C:kinetochore"/>
    <property type="evidence" value="ECO:0007669"/>
    <property type="project" value="UniProtKB-ARBA"/>
</dbReference>
<dbReference type="InterPro" id="IPR017441">
    <property type="entry name" value="Protein_kinase_ATP_BS"/>
</dbReference>
<sequence>MQGPDHRDKGSETGSIGSYDGGFEQISHVPATPERIAQHRQLNDEFERAGPSKHWSLTNFDIGRPLGKGHFGKVYLARVKSTTDPFILVLKCLSKDEVITKEVQTQVRREIEVMQQLRHPNIIRLYGWFHDSTRIFLMLELAGRGELFKQLAKKGRFSERRSSQYIRQVASGLAYLHSNQIIHRDIKPENLLLGMNGEIKIGDFGWSVYSPEENSQRTLAGTLSYVSPEMVLGQPYGKAVDIWALGVLAYELTCGAEPFGADTTSGPRLVHQRICRCDLVFPSFLSTEAREFIQSLLRLRPEERLSLGQVEHQPWIMNHL</sequence>
<feature type="binding site" evidence="11">
    <location>
        <begin position="189"/>
        <end position="190"/>
    </location>
    <ligand>
        <name>ATP</name>
        <dbReference type="ChEBI" id="CHEBI:30616"/>
    </ligand>
</feature>
<keyword evidence="7 11" id="KW-0067">ATP-binding</keyword>
<keyword evidence="6 15" id="KW-0418">Kinase</keyword>
<evidence type="ECO:0000256" key="11">
    <source>
        <dbReference type="PIRSR" id="PIRSR630616-2"/>
    </source>
</evidence>
<evidence type="ECO:0000256" key="12">
    <source>
        <dbReference type="PIRSR" id="PIRSR630616-3"/>
    </source>
</evidence>
<dbReference type="InterPro" id="IPR011009">
    <property type="entry name" value="Kinase-like_dom_sf"/>
</dbReference>
<proteinExistence type="inferred from homology"/>
<dbReference type="GO" id="GO:0005524">
    <property type="term" value="F:ATP binding"/>
    <property type="evidence" value="ECO:0007669"/>
    <property type="project" value="UniProtKB-UniRule"/>
</dbReference>
<dbReference type="RefSeq" id="XP_019049378.1">
    <property type="nucleotide sequence ID" value="XM_019189816.1"/>
</dbReference>
<dbReference type="PANTHER" id="PTHR24350">
    <property type="entry name" value="SERINE/THREONINE-PROTEIN KINASE IAL-RELATED"/>
    <property type="match status" value="1"/>
</dbReference>
<name>A0A1B9GBB6_9TREE</name>